<dbReference type="AlphaFoldDB" id="A0A094Q1P8"/>
<comment type="caution">
    <text evidence="2">The sequence shown here is derived from an EMBL/GenBank/DDBJ whole genome shotgun (WGS) entry which is preliminary data.</text>
</comment>
<protein>
    <submittedName>
        <fullName evidence="2">Uncharacterized protein</fullName>
    </submittedName>
</protein>
<keyword evidence="1" id="KW-0812">Transmembrane</keyword>
<feature type="transmembrane region" description="Helical" evidence="1">
    <location>
        <begin position="21"/>
        <end position="43"/>
    </location>
</feature>
<organism evidence="2">
    <name type="scientific">freshwater metagenome</name>
    <dbReference type="NCBI Taxonomy" id="449393"/>
    <lineage>
        <taxon>unclassified sequences</taxon>
        <taxon>metagenomes</taxon>
        <taxon>ecological metagenomes</taxon>
    </lineage>
</organism>
<feature type="transmembrane region" description="Helical" evidence="1">
    <location>
        <begin position="164"/>
        <end position="181"/>
    </location>
</feature>
<keyword evidence="1" id="KW-1133">Transmembrane helix</keyword>
<name>A0A094Q1P8_9ZZZZ</name>
<keyword evidence="1" id="KW-0472">Membrane</keyword>
<proteinExistence type="predicted"/>
<reference evidence="2" key="1">
    <citation type="submission" date="2014-06" db="EMBL/GenBank/DDBJ databases">
        <title>Key roles for freshwater Actinobacteria revealed by deep metagenomic sequencing.</title>
        <authorList>
            <person name="Ghai R."/>
            <person name="Mizuno C.M."/>
            <person name="Picazo A."/>
            <person name="Camacho A."/>
            <person name="Rodriguez-Valera F."/>
        </authorList>
    </citation>
    <scope>NUCLEOTIDE SEQUENCE</scope>
</reference>
<evidence type="ECO:0000256" key="1">
    <source>
        <dbReference type="SAM" id="Phobius"/>
    </source>
</evidence>
<gene>
    <name evidence="2" type="ORF">GM51_9190</name>
</gene>
<dbReference type="EMBL" id="JNSL01000050">
    <property type="protein sequence ID" value="KGA18020.1"/>
    <property type="molecule type" value="Genomic_DNA"/>
</dbReference>
<feature type="transmembrane region" description="Helical" evidence="1">
    <location>
        <begin position="123"/>
        <end position="144"/>
    </location>
</feature>
<evidence type="ECO:0000313" key="2">
    <source>
        <dbReference type="EMBL" id="KGA18020.1"/>
    </source>
</evidence>
<accession>A0A094Q1P8</accession>
<sequence length="187" mass="20170">MGNSLAPSASQRWHKWVEAHPVGGLAVIGLIATQLGTYFGYVFPAFGLPTLPWPMYNGALALGIDGPSWGSYFNADYTIAGTNAGWLFFSGQALHFVNGIVFAMLFGIFAHKQIPVKGHVAKGLIYGIIMTIISAGVLVPYAYVAKQGYGLFLMDGPDGWKLPAGILVWHLIYGGMIGMLYQPKDDN</sequence>
<feature type="transmembrane region" description="Helical" evidence="1">
    <location>
        <begin position="93"/>
        <end position="111"/>
    </location>
</feature>